<reference evidence="1" key="2">
    <citation type="submission" date="2021-03" db="UniProtKB">
        <authorList>
            <consortium name="EnsemblPlants"/>
        </authorList>
    </citation>
    <scope>IDENTIFICATION</scope>
</reference>
<keyword evidence="2" id="KW-1185">Reference proteome</keyword>
<accession>A0A803LRK1</accession>
<protein>
    <submittedName>
        <fullName evidence="1">Uncharacterized protein</fullName>
    </submittedName>
</protein>
<dbReference type="Proteomes" id="UP000596660">
    <property type="component" value="Unplaced"/>
</dbReference>
<dbReference type="Gramene" id="AUR62017580-RA">
    <property type="protein sequence ID" value="AUR62017580-RA:cds"/>
    <property type="gene ID" value="AUR62017580"/>
</dbReference>
<evidence type="ECO:0000313" key="2">
    <source>
        <dbReference type="Proteomes" id="UP000596660"/>
    </source>
</evidence>
<reference evidence="1" key="1">
    <citation type="journal article" date="2017" name="Nature">
        <title>The genome of Chenopodium quinoa.</title>
        <authorList>
            <person name="Jarvis D.E."/>
            <person name="Ho Y.S."/>
            <person name="Lightfoot D.J."/>
            <person name="Schmoeckel S.M."/>
            <person name="Li B."/>
            <person name="Borm T.J.A."/>
            <person name="Ohyanagi H."/>
            <person name="Mineta K."/>
            <person name="Michell C.T."/>
            <person name="Saber N."/>
            <person name="Kharbatia N.M."/>
            <person name="Rupper R.R."/>
            <person name="Sharp A.R."/>
            <person name="Dally N."/>
            <person name="Boughton B.A."/>
            <person name="Woo Y.H."/>
            <person name="Gao G."/>
            <person name="Schijlen E.G.W.M."/>
            <person name="Guo X."/>
            <person name="Momin A.A."/>
            <person name="Negrao S."/>
            <person name="Al-Babili S."/>
            <person name="Gehring C."/>
            <person name="Roessner U."/>
            <person name="Jung C."/>
            <person name="Murphy K."/>
            <person name="Arold S.T."/>
            <person name="Gojobori T."/>
            <person name="van der Linden C.G."/>
            <person name="van Loo E.N."/>
            <person name="Jellen E.N."/>
            <person name="Maughan P.J."/>
            <person name="Tester M."/>
        </authorList>
    </citation>
    <scope>NUCLEOTIDE SEQUENCE [LARGE SCALE GENOMIC DNA]</scope>
    <source>
        <strain evidence="1">cv. PI 614886</strain>
    </source>
</reference>
<name>A0A803LRK1_CHEQI</name>
<dbReference type="AlphaFoldDB" id="A0A803LRK1"/>
<dbReference type="EnsemblPlants" id="AUR62017580-RA">
    <property type="protein sequence ID" value="AUR62017580-RA:cds"/>
    <property type="gene ID" value="AUR62017580"/>
</dbReference>
<evidence type="ECO:0000313" key="1">
    <source>
        <dbReference type="EnsemblPlants" id="AUR62017580-RA:cds"/>
    </source>
</evidence>
<sequence>MSFSSFCPTKYKHSAESPLKMVVKFNEVRKMLTKMTTRLTRKIADDQATQAVVLSTNDFVRCDDLFESLVK</sequence>
<proteinExistence type="predicted"/>
<organism evidence="1 2">
    <name type="scientific">Chenopodium quinoa</name>
    <name type="common">Quinoa</name>
    <dbReference type="NCBI Taxonomy" id="63459"/>
    <lineage>
        <taxon>Eukaryota</taxon>
        <taxon>Viridiplantae</taxon>
        <taxon>Streptophyta</taxon>
        <taxon>Embryophyta</taxon>
        <taxon>Tracheophyta</taxon>
        <taxon>Spermatophyta</taxon>
        <taxon>Magnoliopsida</taxon>
        <taxon>eudicotyledons</taxon>
        <taxon>Gunneridae</taxon>
        <taxon>Pentapetalae</taxon>
        <taxon>Caryophyllales</taxon>
        <taxon>Chenopodiaceae</taxon>
        <taxon>Chenopodioideae</taxon>
        <taxon>Atripliceae</taxon>
        <taxon>Chenopodium</taxon>
    </lineage>
</organism>